<evidence type="ECO:0000256" key="5">
    <source>
        <dbReference type="ARBA" id="ARBA00022692"/>
    </source>
</evidence>
<evidence type="ECO:0000313" key="15">
    <source>
        <dbReference type="EMBL" id="NDW21352.1"/>
    </source>
</evidence>
<comment type="subunit">
    <text evidence="10">Interacts with TamB to form the translocation and assembly module (TAM).</text>
</comment>
<evidence type="ECO:0000256" key="10">
    <source>
        <dbReference type="ARBA" id="ARBA00093548"/>
    </source>
</evidence>
<dbReference type="AlphaFoldDB" id="A0A6L9MT28"/>
<feature type="domain" description="TamA POTRA" evidence="14">
    <location>
        <begin position="27"/>
        <end position="96"/>
    </location>
</feature>
<keyword evidence="16" id="KW-1185">Reference proteome</keyword>
<feature type="domain" description="POTRA" evidence="13">
    <location>
        <begin position="188"/>
        <end position="255"/>
    </location>
</feature>
<dbReference type="GO" id="GO:0009306">
    <property type="term" value="P:protein secretion"/>
    <property type="evidence" value="ECO:0007669"/>
    <property type="project" value="TreeGrafter"/>
</dbReference>
<dbReference type="GO" id="GO:0009279">
    <property type="term" value="C:cell outer membrane"/>
    <property type="evidence" value="ECO:0007669"/>
    <property type="project" value="UniProtKB-SubCell"/>
</dbReference>
<proteinExistence type="inferred from homology"/>
<organism evidence="15 16">
    <name type="scientific">Alteromonas hispanica</name>
    <dbReference type="NCBI Taxonomy" id="315421"/>
    <lineage>
        <taxon>Bacteria</taxon>
        <taxon>Pseudomonadati</taxon>
        <taxon>Pseudomonadota</taxon>
        <taxon>Gammaproteobacteria</taxon>
        <taxon>Alteromonadales</taxon>
        <taxon>Alteromonadaceae</taxon>
        <taxon>Alteromonas/Salinimonas group</taxon>
        <taxon>Alteromonas</taxon>
    </lineage>
</organism>
<evidence type="ECO:0000259" key="12">
    <source>
        <dbReference type="Pfam" id="PF01103"/>
    </source>
</evidence>
<evidence type="ECO:0000313" key="16">
    <source>
        <dbReference type="Proteomes" id="UP000478837"/>
    </source>
</evidence>
<reference evidence="15 16" key="1">
    <citation type="submission" date="2020-01" db="EMBL/GenBank/DDBJ databases">
        <title>Genomes of bacteria type strains.</title>
        <authorList>
            <person name="Chen J."/>
            <person name="Zhu S."/>
            <person name="Yang J."/>
        </authorList>
    </citation>
    <scope>NUCLEOTIDE SEQUENCE [LARGE SCALE GENOMIC DNA]</scope>
    <source>
        <strain evidence="15 16">LMG 22958</strain>
    </source>
</reference>
<dbReference type="Gene3D" id="2.40.160.50">
    <property type="entry name" value="membrane protein fhac: a member of the omp85/tpsb transporter family"/>
    <property type="match status" value="1"/>
</dbReference>
<accession>A0A6L9MT28</accession>
<dbReference type="PANTHER" id="PTHR12815:SF47">
    <property type="entry name" value="TRANSLOCATION AND ASSEMBLY MODULE SUBUNIT TAMA"/>
    <property type="match status" value="1"/>
</dbReference>
<evidence type="ECO:0000259" key="13">
    <source>
        <dbReference type="Pfam" id="PF07244"/>
    </source>
</evidence>
<feature type="chain" id="PRO_5026963254" description="Translocation and assembly module subunit TamA" evidence="11">
    <location>
        <begin position="22"/>
        <end position="585"/>
    </location>
</feature>
<dbReference type="Gene3D" id="3.10.20.310">
    <property type="entry name" value="membrane protein fhac"/>
    <property type="match status" value="3"/>
</dbReference>
<dbReference type="GO" id="GO:0097347">
    <property type="term" value="C:TAM protein secretion complex"/>
    <property type="evidence" value="ECO:0007669"/>
    <property type="project" value="TreeGrafter"/>
</dbReference>
<comment type="caution">
    <text evidence="15">The sequence shown here is derived from an EMBL/GenBank/DDBJ whole genome shotgun (WGS) entry which is preliminary data.</text>
</comment>
<dbReference type="InterPro" id="IPR000184">
    <property type="entry name" value="Bac_surfAg_D15"/>
</dbReference>
<dbReference type="InterPro" id="IPR010827">
    <property type="entry name" value="BamA/TamA_POTRA"/>
</dbReference>
<sequence>MPKFAAALSLALALGHASVNAQSEISYSISGVEDSKVKENIRVHLNNLDVEKSLLSDPYWQEEVSETVAKAVQPFGYYNSETAIALNGENSVKVTVSLNKPLIVNKVTREIIGEGRTDNNFRSRFNAFKLKQGDVLNQPVYEAFKSSMFNYALSHGYFDFFWQATRLDLVREEKQANILLIAQSGPQYHFGDVKIVGDDKAKAIIKRLMPFKPGEPYSSSTLSDFNRSLNQSGYFSRVIARPVVSDADGLRVPIEVSLLHRPSDSFNVALGAATDTGPRISLGWERPWVNRLGHSMNADIFVSKPEQSVSADYRIPMKNITRDYVSFETGYQFIEFSNTSFESETLSLSAHRYWQDDGSPWQQDGSITYLRETYDQGSLNTNTTSLVLPGYSVTYRNKDGELDFNNGVYFQVLGQVGRENAGSDINFAKAVVEGMLITTFNNVHRFTFRGELGAIRANRFADVPTSLRFYAGGDQSVRGFDFRDISPKAEVINPETGELKTESIGGKYLFTSSVEYAYRIADKWRIAAFVDAGTASNTTDAQLTYSVGPGVHWLSPIGPVRVYIARGFAPDENQWGFHLLIGPEI</sequence>
<keyword evidence="4" id="KW-1134">Transmembrane beta strand</keyword>
<comment type="similarity">
    <text evidence="2">Belongs to the TamA family.</text>
</comment>
<dbReference type="Pfam" id="PF01103">
    <property type="entry name" value="Omp85"/>
    <property type="match status" value="1"/>
</dbReference>
<keyword evidence="8" id="KW-0998">Cell outer membrane</keyword>
<name>A0A6L9MT28_9ALTE</name>
<feature type="signal peptide" evidence="11">
    <location>
        <begin position="1"/>
        <end position="21"/>
    </location>
</feature>
<evidence type="ECO:0000256" key="4">
    <source>
        <dbReference type="ARBA" id="ARBA00022452"/>
    </source>
</evidence>
<evidence type="ECO:0000256" key="7">
    <source>
        <dbReference type="ARBA" id="ARBA00023136"/>
    </source>
</evidence>
<evidence type="ECO:0000256" key="1">
    <source>
        <dbReference type="ARBA" id="ARBA00004442"/>
    </source>
</evidence>
<dbReference type="Pfam" id="PF17243">
    <property type="entry name" value="POTRA_TamA_1"/>
    <property type="match status" value="1"/>
</dbReference>
<dbReference type="PANTHER" id="PTHR12815">
    <property type="entry name" value="SORTING AND ASSEMBLY MACHINERY SAMM50 PROTEIN FAMILY MEMBER"/>
    <property type="match status" value="1"/>
</dbReference>
<keyword evidence="7" id="KW-0472">Membrane</keyword>
<keyword evidence="6 11" id="KW-0732">Signal</keyword>
<gene>
    <name evidence="15" type="ORF">GTW09_07460</name>
</gene>
<evidence type="ECO:0000256" key="2">
    <source>
        <dbReference type="ARBA" id="ARBA00010248"/>
    </source>
</evidence>
<evidence type="ECO:0000256" key="6">
    <source>
        <dbReference type="ARBA" id="ARBA00022729"/>
    </source>
</evidence>
<comment type="subcellular location">
    <subcellularLocation>
        <location evidence="1">Cell outer membrane</location>
    </subcellularLocation>
</comment>
<dbReference type="Pfam" id="PF07244">
    <property type="entry name" value="POTRA"/>
    <property type="match status" value="1"/>
</dbReference>
<dbReference type="InterPro" id="IPR035243">
    <property type="entry name" value="TamA_POTRA_Dom_1"/>
</dbReference>
<feature type="domain" description="Bacterial surface antigen (D15)" evidence="12">
    <location>
        <begin position="266"/>
        <end position="582"/>
    </location>
</feature>
<evidence type="ECO:0000259" key="14">
    <source>
        <dbReference type="Pfam" id="PF17243"/>
    </source>
</evidence>
<evidence type="ECO:0000256" key="9">
    <source>
        <dbReference type="ARBA" id="ARBA00033063"/>
    </source>
</evidence>
<protein>
    <recommendedName>
        <fullName evidence="3">Translocation and assembly module subunit TamA</fullName>
    </recommendedName>
    <alternativeName>
        <fullName evidence="9">Autotransporter assembly factor TamA</fullName>
    </alternativeName>
</protein>
<dbReference type="RefSeq" id="WP_163111294.1">
    <property type="nucleotide sequence ID" value="NZ_JAAAWP010000003.1"/>
</dbReference>
<evidence type="ECO:0000256" key="3">
    <source>
        <dbReference type="ARBA" id="ARBA00015419"/>
    </source>
</evidence>
<evidence type="ECO:0000256" key="11">
    <source>
        <dbReference type="SAM" id="SignalP"/>
    </source>
</evidence>
<keyword evidence="5" id="KW-0812">Transmembrane</keyword>
<dbReference type="Proteomes" id="UP000478837">
    <property type="component" value="Unassembled WGS sequence"/>
</dbReference>
<evidence type="ECO:0000256" key="8">
    <source>
        <dbReference type="ARBA" id="ARBA00023237"/>
    </source>
</evidence>
<dbReference type="InterPro" id="IPR039910">
    <property type="entry name" value="D15-like"/>
</dbReference>
<dbReference type="EMBL" id="JAAAWP010000003">
    <property type="protein sequence ID" value="NDW21352.1"/>
    <property type="molecule type" value="Genomic_DNA"/>
</dbReference>